<dbReference type="RefSeq" id="WP_189030708.1">
    <property type="nucleotide sequence ID" value="NZ_BMKR01000036.1"/>
</dbReference>
<reference evidence="1" key="2">
    <citation type="submission" date="2020-09" db="EMBL/GenBank/DDBJ databases">
        <authorList>
            <person name="Sun Q."/>
            <person name="Zhou Y."/>
        </authorList>
    </citation>
    <scope>NUCLEOTIDE SEQUENCE</scope>
    <source>
        <strain evidence="1">CGMCC 1.16134</strain>
    </source>
</reference>
<dbReference type="Proteomes" id="UP000637643">
    <property type="component" value="Unassembled WGS sequence"/>
</dbReference>
<protein>
    <recommendedName>
        <fullName evidence="3">Right handed beta helix domain-containing protein</fullName>
    </recommendedName>
</protein>
<dbReference type="InterPro" id="IPR006626">
    <property type="entry name" value="PbH1"/>
</dbReference>
<sequence>MANVIFVPADFPTIAAAIVAANEFDTILVAPGVYNETIIVNKTIQLHGAQSGVDARTRFPLAESTITGNNASGVVQVTADNVVIDGFTVQNNSAGPGITTSPLTSGYWIFNNIIQNNVLGLYLNSSGLTFSQARFNLIQSNNQPGAATGNGIYTDQASVNVFIDNNKFQGTHANASINFSGVAPGVQEDILIANNLMVQDNSIALTNTTNVKITNNTMLNTQGSSIFIAGGTDRTEIESNILHNSISNGISVNNVFDPDDNTNIRAKLNSIQGNTVAGLNIAAGSYNTTPPNRRLDATNNWWGSASGPAPIGTGDTVIDPDAVAEITPFLTADPTASQAIPGNMLSTGPIQRNGSNVQTIIVDVLNNDPLTMAVVEIRGFIMGTAGPKTPFVHEIFTLDPSTKIQKTYSVSGFEEYEFQFGITATDAVHISIWPRDIGGNLLPTQRIVTSELQQISILTPIS</sequence>
<reference evidence="1" key="1">
    <citation type="journal article" date="2014" name="Int. J. Syst. Evol. Microbiol.">
        <title>Complete genome sequence of Corynebacterium casei LMG S-19264T (=DSM 44701T), isolated from a smear-ripened cheese.</title>
        <authorList>
            <consortium name="US DOE Joint Genome Institute (JGI-PGF)"/>
            <person name="Walter F."/>
            <person name="Albersmeier A."/>
            <person name="Kalinowski J."/>
            <person name="Ruckert C."/>
        </authorList>
    </citation>
    <scope>NUCLEOTIDE SEQUENCE</scope>
    <source>
        <strain evidence="1">CGMCC 1.16134</strain>
    </source>
</reference>
<dbReference type="InterPro" id="IPR011050">
    <property type="entry name" value="Pectin_lyase_fold/virulence"/>
</dbReference>
<dbReference type="AlphaFoldDB" id="A0A917D002"/>
<evidence type="ECO:0000313" key="2">
    <source>
        <dbReference type="Proteomes" id="UP000637643"/>
    </source>
</evidence>
<dbReference type="SUPFAM" id="SSF51126">
    <property type="entry name" value="Pectin lyase-like"/>
    <property type="match status" value="1"/>
</dbReference>
<comment type="caution">
    <text evidence="1">The sequence shown here is derived from an EMBL/GenBank/DDBJ whole genome shotgun (WGS) entry which is preliminary data.</text>
</comment>
<evidence type="ECO:0000313" key="1">
    <source>
        <dbReference type="EMBL" id="GGG03923.1"/>
    </source>
</evidence>
<dbReference type="EMBL" id="BMKR01000036">
    <property type="protein sequence ID" value="GGG03923.1"/>
    <property type="molecule type" value="Genomic_DNA"/>
</dbReference>
<dbReference type="Gene3D" id="2.160.20.10">
    <property type="entry name" value="Single-stranded right-handed beta-helix, Pectin lyase-like"/>
    <property type="match status" value="1"/>
</dbReference>
<evidence type="ECO:0008006" key="3">
    <source>
        <dbReference type="Google" id="ProtNLM"/>
    </source>
</evidence>
<dbReference type="InterPro" id="IPR012334">
    <property type="entry name" value="Pectin_lyas_fold"/>
</dbReference>
<keyword evidence="2" id="KW-1185">Reference proteome</keyword>
<dbReference type="SMART" id="SM00710">
    <property type="entry name" value="PbH1"/>
    <property type="match status" value="6"/>
</dbReference>
<name>A0A917D002_9BACL</name>
<gene>
    <name evidence="1" type="ORF">GCM10010912_55890</name>
</gene>
<accession>A0A917D002</accession>
<proteinExistence type="predicted"/>
<organism evidence="1 2">
    <name type="scientific">Paenibacillus albidus</name>
    <dbReference type="NCBI Taxonomy" id="2041023"/>
    <lineage>
        <taxon>Bacteria</taxon>
        <taxon>Bacillati</taxon>
        <taxon>Bacillota</taxon>
        <taxon>Bacilli</taxon>
        <taxon>Bacillales</taxon>
        <taxon>Paenibacillaceae</taxon>
        <taxon>Paenibacillus</taxon>
    </lineage>
</organism>